<organism evidence="1 2">
    <name type="scientific">Phytophthora infestans</name>
    <name type="common">Potato late blight agent</name>
    <name type="synonym">Botrytis infestans</name>
    <dbReference type="NCBI Taxonomy" id="4787"/>
    <lineage>
        <taxon>Eukaryota</taxon>
        <taxon>Sar</taxon>
        <taxon>Stramenopiles</taxon>
        <taxon>Oomycota</taxon>
        <taxon>Peronosporomycetes</taxon>
        <taxon>Peronosporales</taxon>
        <taxon>Peronosporaceae</taxon>
        <taxon>Phytophthora</taxon>
    </lineage>
</organism>
<evidence type="ECO:0000313" key="1">
    <source>
        <dbReference type="EMBL" id="KAF4146351.1"/>
    </source>
</evidence>
<dbReference type="Gene3D" id="3.80.10.10">
    <property type="entry name" value="Ribonuclease Inhibitor"/>
    <property type="match status" value="1"/>
</dbReference>
<sequence>MLVSTVVLTFHVRADTLVASANSGTAQMCQQSVRPWFAQNVSCSVVKFNCYRQGVTSPGESALDSLERNALASIIFEHCSEFRMPSSIREFPNLLGLELWNVTIVKWGSEAALNADVHPKMAFLVMVRVNMTTLPEGVLTSPLPYHLSDFEIVLSNLSRISDAVAEAWINAETLYFEHSTLEEFPTAFFRLPIVEVSLVNNNIKALPDDLFSSDLYPSFYTTLALSYNPLQIFPETAKEWLNIGVLWLPHTGITSLPSWTEAAVSDLIEAGNSPICEDDTAQLLTIVACSGTKWTPLRSGFYPLDFVEPTRQL</sequence>
<proteinExistence type="predicted"/>
<comment type="caution">
    <text evidence="1">The sequence shown here is derived from an EMBL/GenBank/DDBJ whole genome shotgun (WGS) entry which is preliminary data.</text>
</comment>
<reference evidence="1" key="1">
    <citation type="submission" date="2020-03" db="EMBL/GenBank/DDBJ databases">
        <title>Hybrid Assembly of Korean Phytophthora infestans isolates.</title>
        <authorList>
            <person name="Prokchorchik M."/>
            <person name="Lee Y."/>
            <person name="Seo J."/>
            <person name="Cho J.-H."/>
            <person name="Park Y.-E."/>
            <person name="Jang D.-C."/>
            <person name="Im J.-S."/>
            <person name="Choi J.-G."/>
            <person name="Park H.-J."/>
            <person name="Lee G.-B."/>
            <person name="Lee Y.-G."/>
            <person name="Hong S.-Y."/>
            <person name="Cho K."/>
            <person name="Sohn K.H."/>
        </authorList>
    </citation>
    <scope>NUCLEOTIDE SEQUENCE</scope>
    <source>
        <strain evidence="1">KR_2_A2</strain>
    </source>
</reference>
<dbReference type="InterPro" id="IPR032675">
    <property type="entry name" value="LRR_dom_sf"/>
</dbReference>
<name>A0A8S9V0I7_PHYIN</name>
<evidence type="ECO:0000313" key="2">
    <source>
        <dbReference type="Proteomes" id="UP000704712"/>
    </source>
</evidence>
<dbReference type="AlphaFoldDB" id="A0A8S9V0I7"/>
<dbReference type="Proteomes" id="UP000704712">
    <property type="component" value="Unassembled WGS sequence"/>
</dbReference>
<dbReference type="SUPFAM" id="SSF52058">
    <property type="entry name" value="L domain-like"/>
    <property type="match status" value="1"/>
</dbReference>
<gene>
    <name evidence="1" type="ORF">GN958_ATG04474</name>
</gene>
<dbReference type="EMBL" id="JAACNO010000619">
    <property type="protein sequence ID" value="KAF4146351.1"/>
    <property type="molecule type" value="Genomic_DNA"/>
</dbReference>
<accession>A0A8S9V0I7</accession>
<protein>
    <submittedName>
        <fullName evidence="1">Uncharacterized protein</fullName>
    </submittedName>
</protein>